<name>A0AAV7MJI2_PLEWA</name>
<dbReference type="AlphaFoldDB" id="A0AAV7MJI2"/>
<dbReference type="EMBL" id="JANPWB010000013">
    <property type="protein sequence ID" value="KAJ1103507.1"/>
    <property type="molecule type" value="Genomic_DNA"/>
</dbReference>
<sequence>MDHYDTQQNDYMHPEDDWDRDLLLDPAWEKQQRKVSPGRGLPDLHLPSLRSLGLGGRLFSTLAAGGAGGGRAANAEKRAGRQVDEALYNATSEGVAGGCRRVVRARGWGSSLKKWSRTRVTIRKQLKKSLKKAILNPSRVTACEAGSGRKSP</sequence>
<evidence type="ECO:0000313" key="2">
    <source>
        <dbReference type="Proteomes" id="UP001066276"/>
    </source>
</evidence>
<keyword evidence="2" id="KW-1185">Reference proteome</keyword>
<protein>
    <submittedName>
        <fullName evidence="1">Uncharacterized protein</fullName>
    </submittedName>
</protein>
<evidence type="ECO:0000313" key="1">
    <source>
        <dbReference type="EMBL" id="KAJ1103507.1"/>
    </source>
</evidence>
<proteinExistence type="predicted"/>
<organism evidence="1 2">
    <name type="scientific">Pleurodeles waltl</name>
    <name type="common">Iberian ribbed newt</name>
    <dbReference type="NCBI Taxonomy" id="8319"/>
    <lineage>
        <taxon>Eukaryota</taxon>
        <taxon>Metazoa</taxon>
        <taxon>Chordata</taxon>
        <taxon>Craniata</taxon>
        <taxon>Vertebrata</taxon>
        <taxon>Euteleostomi</taxon>
        <taxon>Amphibia</taxon>
        <taxon>Batrachia</taxon>
        <taxon>Caudata</taxon>
        <taxon>Salamandroidea</taxon>
        <taxon>Salamandridae</taxon>
        <taxon>Pleurodelinae</taxon>
        <taxon>Pleurodeles</taxon>
    </lineage>
</organism>
<reference evidence="1" key="1">
    <citation type="journal article" date="2022" name="bioRxiv">
        <title>Sequencing and chromosome-scale assembly of the giantPleurodeles waltlgenome.</title>
        <authorList>
            <person name="Brown T."/>
            <person name="Elewa A."/>
            <person name="Iarovenko S."/>
            <person name="Subramanian E."/>
            <person name="Araus A.J."/>
            <person name="Petzold A."/>
            <person name="Susuki M."/>
            <person name="Suzuki K.-i.T."/>
            <person name="Hayashi T."/>
            <person name="Toyoda A."/>
            <person name="Oliveira C."/>
            <person name="Osipova E."/>
            <person name="Leigh N.D."/>
            <person name="Simon A."/>
            <person name="Yun M.H."/>
        </authorList>
    </citation>
    <scope>NUCLEOTIDE SEQUENCE</scope>
    <source>
        <strain evidence="1">20211129_DDA</strain>
        <tissue evidence="1">Liver</tissue>
    </source>
</reference>
<accession>A0AAV7MJI2</accession>
<dbReference type="Proteomes" id="UP001066276">
    <property type="component" value="Chromosome 9"/>
</dbReference>
<comment type="caution">
    <text evidence="1">The sequence shown here is derived from an EMBL/GenBank/DDBJ whole genome shotgun (WGS) entry which is preliminary data.</text>
</comment>
<gene>
    <name evidence="1" type="ORF">NDU88_000930</name>
</gene>